<gene>
    <name evidence="3" type="ORF">AS026_15970</name>
</gene>
<accession>A0A109JAK6</accession>
<reference evidence="3 4" key="1">
    <citation type="submission" date="2015-11" db="EMBL/GenBank/DDBJ databases">
        <title>Draft Genome Sequence of the Strain BR 10423 (Rhizobium sp.) isolated from nodules of Mimosa pudica.</title>
        <authorList>
            <person name="Barauna A.C."/>
            <person name="Zilli J.E."/>
            <person name="Simoes-Araujo J.L."/>
            <person name="Reis V.M."/>
            <person name="James E.K."/>
            <person name="Reis F.B.Jr."/>
            <person name="Rouws L.F."/>
            <person name="Passos S.R."/>
            <person name="Gois S.R."/>
        </authorList>
    </citation>
    <scope>NUCLEOTIDE SEQUENCE [LARGE SCALE GENOMIC DNA]</scope>
    <source>
        <strain evidence="3 4">BR10423</strain>
    </source>
</reference>
<dbReference type="InterPro" id="IPR051083">
    <property type="entry name" value="GrpII_Intron_Splice-Mob/Def"/>
</dbReference>
<dbReference type="PANTHER" id="PTHR34047:SF8">
    <property type="entry name" value="PROTEIN YKFC"/>
    <property type="match status" value="1"/>
</dbReference>
<comment type="caution">
    <text evidence="3">The sequence shown here is derived from an EMBL/GenBank/DDBJ whole genome shotgun (WGS) entry which is preliminary data.</text>
</comment>
<feature type="domain" description="Reverse transcriptase" evidence="2">
    <location>
        <begin position="2"/>
        <end position="77"/>
    </location>
</feature>
<proteinExistence type="inferred from homology"/>
<dbReference type="EMBL" id="LNCD01000118">
    <property type="protein sequence ID" value="KWV45369.1"/>
    <property type="molecule type" value="Genomic_DNA"/>
</dbReference>
<evidence type="ECO:0000313" key="4">
    <source>
        <dbReference type="Proteomes" id="UP000068164"/>
    </source>
</evidence>
<evidence type="ECO:0000256" key="1">
    <source>
        <dbReference type="ARBA" id="ARBA00034120"/>
    </source>
</evidence>
<comment type="similarity">
    <text evidence="1">Belongs to the bacterial reverse transcriptase family.</text>
</comment>
<protein>
    <recommendedName>
        <fullName evidence="2">Reverse transcriptase domain-containing protein</fullName>
    </recommendedName>
</protein>
<dbReference type="OrthoDB" id="9793236at2"/>
<organism evidence="3 4">
    <name type="scientific">Rhizobium altiplani</name>
    <dbReference type="NCBI Taxonomy" id="1864509"/>
    <lineage>
        <taxon>Bacteria</taxon>
        <taxon>Pseudomonadati</taxon>
        <taxon>Pseudomonadota</taxon>
        <taxon>Alphaproteobacteria</taxon>
        <taxon>Hyphomicrobiales</taxon>
        <taxon>Rhizobiaceae</taxon>
        <taxon>Rhizobium/Agrobacterium group</taxon>
        <taxon>Rhizobium</taxon>
    </lineage>
</organism>
<dbReference type="CDD" id="cd01651">
    <property type="entry name" value="RT_G2_intron"/>
    <property type="match status" value="1"/>
</dbReference>
<dbReference type="Proteomes" id="UP000068164">
    <property type="component" value="Unassembled WGS sequence"/>
</dbReference>
<keyword evidence="4" id="KW-1185">Reference proteome</keyword>
<dbReference type="InterPro" id="IPR000477">
    <property type="entry name" value="RT_dom"/>
</dbReference>
<dbReference type="InterPro" id="IPR043502">
    <property type="entry name" value="DNA/RNA_pol_sf"/>
</dbReference>
<evidence type="ECO:0000313" key="3">
    <source>
        <dbReference type="EMBL" id="KWV45369.1"/>
    </source>
</evidence>
<dbReference type="PANTHER" id="PTHR34047">
    <property type="entry name" value="NUCLEAR INTRON MATURASE 1, MITOCHONDRIAL-RELATED"/>
    <property type="match status" value="1"/>
</dbReference>
<dbReference type="Pfam" id="PF00078">
    <property type="entry name" value="RVT_1"/>
    <property type="match status" value="1"/>
</dbReference>
<dbReference type="AlphaFoldDB" id="A0A109JAK6"/>
<dbReference type="SUPFAM" id="SSF56672">
    <property type="entry name" value="DNA/RNA polymerases"/>
    <property type="match status" value="1"/>
</dbReference>
<name>A0A109JAK6_9HYPH</name>
<evidence type="ECO:0000259" key="2">
    <source>
        <dbReference type="Pfam" id="PF00078"/>
    </source>
</evidence>
<sequence>MGIPTADDKLVQAAVKILLEQIHEPLFSPQSHGFRRGRPCHTALTEIKRTRHGVKWLVEVDIVGYYDNIDYNILLALLRRRIDDDRLIAW</sequence>